<dbReference type="PANTHER" id="PTHR21519">
    <property type="entry name" value="PDZ DOMAIN-CONTAINING PROTEIN 8"/>
    <property type="match status" value="1"/>
</dbReference>
<dbReference type="Gene3D" id="2.30.42.10">
    <property type="match status" value="1"/>
</dbReference>
<dbReference type="GO" id="GO:1990456">
    <property type="term" value="P:mitochondrion-endoplasmic reticulum membrane tethering"/>
    <property type="evidence" value="ECO:0007669"/>
    <property type="project" value="InterPro"/>
</dbReference>
<dbReference type="SMART" id="SM00228">
    <property type="entry name" value="PDZ"/>
    <property type="match status" value="1"/>
</dbReference>
<dbReference type="AlphaFoldDB" id="A0A183VGG8"/>
<organism evidence="3 4">
    <name type="scientific">Toxocara canis</name>
    <name type="common">Canine roundworm</name>
    <dbReference type="NCBI Taxonomy" id="6265"/>
    <lineage>
        <taxon>Eukaryota</taxon>
        <taxon>Metazoa</taxon>
        <taxon>Ecdysozoa</taxon>
        <taxon>Nematoda</taxon>
        <taxon>Chromadorea</taxon>
        <taxon>Rhabditida</taxon>
        <taxon>Spirurina</taxon>
        <taxon>Ascaridomorpha</taxon>
        <taxon>Ascaridoidea</taxon>
        <taxon>Toxocaridae</taxon>
        <taxon>Toxocara</taxon>
    </lineage>
</organism>
<keyword evidence="3" id="KW-1185">Reference proteome</keyword>
<name>A0A183VGG8_TOXCA</name>
<feature type="domain" description="PDZ" evidence="1">
    <location>
        <begin position="107"/>
        <end position="167"/>
    </location>
</feature>
<dbReference type="Pfam" id="PF17820">
    <property type="entry name" value="PDZ_6"/>
    <property type="match status" value="1"/>
</dbReference>
<dbReference type="GO" id="GO:0005739">
    <property type="term" value="C:mitochondrion"/>
    <property type="evidence" value="ECO:0007669"/>
    <property type="project" value="GOC"/>
</dbReference>
<dbReference type="InterPro" id="IPR039275">
    <property type="entry name" value="PDZD8"/>
</dbReference>
<reference evidence="2 3" key="2">
    <citation type="submission" date="2018-11" db="EMBL/GenBank/DDBJ databases">
        <authorList>
            <consortium name="Pathogen Informatics"/>
        </authorList>
    </citation>
    <scope>NUCLEOTIDE SEQUENCE [LARGE SCALE GENOMIC DNA]</scope>
</reference>
<dbReference type="EMBL" id="UYWY01027589">
    <property type="protein sequence ID" value="VDM51159.1"/>
    <property type="molecule type" value="Genomic_DNA"/>
</dbReference>
<dbReference type="PANTHER" id="PTHR21519:SF1">
    <property type="entry name" value="PDZ DOMAIN-CONTAINING PROTEIN 8"/>
    <property type="match status" value="1"/>
</dbReference>
<dbReference type="PROSITE" id="PS50106">
    <property type="entry name" value="PDZ"/>
    <property type="match status" value="1"/>
</dbReference>
<reference evidence="4" key="1">
    <citation type="submission" date="2016-06" db="UniProtKB">
        <authorList>
            <consortium name="WormBaseParasite"/>
        </authorList>
    </citation>
    <scope>IDENTIFICATION</scope>
</reference>
<evidence type="ECO:0000313" key="3">
    <source>
        <dbReference type="Proteomes" id="UP000050794"/>
    </source>
</evidence>
<accession>A0A183VGG8</accession>
<proteinExistence type="predicted"/>
<evidence type="ECO:0000313" key="2">
    <source>
        <dbReference type="EMBL" id="VDM51159.1"/>
    </source>
</evidence>
<dbReference type="GO" id="GO:0044233">
    <property type="term" value="C:mitochondria-associated endoplasmic reticulum membrane contact site"/>
    <property type="evidence" value="ECO:0007669"/>
    <property type="project" value="InterPro"/>
</dbReference>
<dbReference type="InterPro" id="IPR041489">
    <property type="entry name" value="PDZ_6"/>
</dbReference>
<protein>
    <submittedName>
        <fullName evidence="4">PDZ domain-containing protein</fullName>
    </submittedName>
</protein>
<evidence type="ECO:0000313" key="4">
    <source>
        <dbReference type="WBParaSite" id="TCNE_0001984201-mRNA-1"/>
    </source>
</evidence>
<dbReference type="SUPFAM" id="SSF50156">
    <property type="entry name" value="PDZ domain-like"/>
    <property type="match status" value="1"/>
</dbReference>
<sequence length="226" mass="24343">MGAFDHIETVGGLEVTVLQCTRLNTSLAAVDHSEVYCTLSLEPIRAYGASAKSSGSSAFLLILECMMKLTNSLFNMLFKKGNNNRFLKQPRFLRSASASSTHCMMAVLSFVRHGLAEPLGLTFNRSVAELGLRAVQVDSVDLNSAAEKCGFLPGDVIVAVNNVPIQSAKRSFDAMHRVATICMHYSSKVRAIAFTAMAAQIAFQVCASAGWSCSTRSKACMGVNIF</sequence>
<dbReference type="GO" id="GO:0051560">
    <property type="term" value="P:mitochondrial calcium ion homeostasis"/>
    <property type="evidence" value="ECO:0007669"/>
    <property type="project" value="InterPro"/>
</dbReference>
<evidence type="ECO:0000259" key="1">
    <source>
        <dbReference type="PROSITE" id="PS50106"/>
    </source>
</evidence>
<gene>
    <name evidence="2" type="ORF">TCNE_LOCUS19838</name>
</gene>
<dbReference type="InterPro" id="IPR001478">
    <property type="entry name" value="PDZ"/>
</dbReference>
<dbReference type="InterPro" id="IPR036034">
    <property type="entry name" value="PDZ_sf"/>
</dbReference>
<dbReference type="WBParaSite" id="TCNE_0001984201-mRNA-1">
    <property type="protein sequence ID" value="TCNE_0001984201-mRNA-1"/>
    <property type="gene ID" value="TCNE_0001984201"/>
</dbReference>
<dbReference type="Proteomes" id="UP000050794">
    <property type="component" value="Unassembled WGS sequence"/>
</dbReference>